<dbReference type="KEGG" id="vne:CFK40_10115"/>
<evidence type="ECO:0000256" key="2">
    <source>
        <dbReference type="RuleBase" id="RU363015"/>
    </source>
</evidence>
<name>A0A221MCH6_9BACI</name>
<dbReference type="EMBL" id="CP022437">
    <property type="protein sequence ID" value="ASN05341.1"/>
    <property type="molecule type" value="Genomic_DNA"/>
</dbReference>
<proteinExistence type="inferred from homology"/>
<dbReference type="Proteomes" id="UP000204391">
    <property type="component" value="Chromosome"/>
</dbReference>
<dbReference type="NCBIfam" id="TIGR00730">
    <property type="entry name" value="Rossman fold protein, TIGR00730 family"/>
    <property type="match status" value="1"/>
</dbReference>
<dbReference type="EC" id="3.2.2.n1" evidence="2"/>
<protein>
    <recommendedName>
        <fullName evidence="2">Cytokinin riboside 5'-monophosphate phosphoribohydrolase</fullName>
        <ecNumber evidence="2">3.2.2.n1</ecNumber>
    </recommendedName>
</protein>
<keyword evidence="4" id="KW-1185">Reference proteome</keyword>
<dbReference type="RefSeq" id="WP_089532191.1">
    <property type="nucleotide sequence ID" value="NZ_CP022437.1"/>
</dbReference>
<evidence type="ECO:0000313" key="3">
    <source>
        <dbReference type="EMBL" id="ASN05341.1"/>
    </source>
</evidence>
<gene>
    <name evidence="3" type="ORF">CFK40_10115</name>
</gene>
<sequence length="190" mass="20950">METKNLAVFCGSSTGTDSIYIENAEKLGEELANRNRILIYGGAQVGCMGALADTSLRNGGSVVGVIPKKLKDVEIAHEQLTELHVVETMHERKSKMAELADGFVALPGGAGTLEEWFEVFTWSQLGYHAKPCGLLNVNGFFNPLIAMLDHTIEQGFMNKNYREMILVASDPKELLEKMDSYSPSYTAKWT</sequence>
<dbReference type="Pfam" id="PF03641">
    <property type="entry name" value="Lysine_decarbox"/>
    <property type="match status" value="1"/>
</dbReference>
<dbReference type="AlphaFoldDB" id="A0A221MCH6"/>
<dbReference type="GO" id="GO:0016799">
    <property type="term" value="F:hydrolase activity, hydrolyzing N-glycosyl compounds"/>
    <property type="evidence" value="ECO:0007669"/>
    <property type="project" value="TreeGrafter"/>
</dbReference>
<dbReference type="InterPro" id="IPR031100">
    <property type="entry name" value="LOG_fam"/>
</dbReference>
<dbReference type="OrthoDB" id="9801098at2"/>
<dbReference type="GO" id="GO:0005829">
    <property type="term" value="C:cytosol"/>
    <property type="evidence" value="ECO:0007669"/>
    <property type="project" value="TreeGrafter"/>
</dbReference>
<dbReference type="GO" id="GO:0009691">
    <property type="term" value="P:cytokinin biosynthetic process"/>
    <property type="evidence" value="ECO:0007669"/>
    <property type="project" value="UniProtKB-UniRule"/>
</dbReference>
<organism evidence="3 4">
    <name type="scientific">Virgibacillus necropolis</name>
    <dbReference type="NCBI Taxonomy" id="163877"/>
    <lineage>
        <taxon>Bacteria</taxon>
        <taxon>Bacillati</taxon>
        <taxon>Bacillota</taxon>
        <taxon>Bacilli</taxon>
        <taxon>Bacillales</taxon>
        <taxon>Bacillaceae</taxon>
        <taxon>Virgibacillus</taxon>
    </lineage>
</organism>
<accession>A0A221MCH6</accession>
<dbReference type="InterPro" id="IPR005269">
    <property type="entry name" value="LOG"/>
</dbReference>
<dbReference type="SUPFAM" id="SSF102405">
    <property type="entry name" value="MCP/YpsA-like"/>
    <property type="match status" value="1"/>
</dbReference>
<reference evidence="3 4" key="1">
    <citation type="journal article" date="2003" name="Int. J. Syst. Evol. Microbiol.">
        <title>Virgibacillus carmonensis sp. nov., Virgibacillus necropolis sp. nov. and Virgibacillus picturae sp. nov., three novel species isolated from deteriorated mural paintings, transfer of the species of the genus salibacillus to Virgibacillus, as Virgibacillus marismortui comb. nov. and Virgibacillus salexigens comb. nov., and emended description of the genus Virgibacillus.</title>
        <authorList>
            <person name="Heyrman J."/>
            <person name="Logan N.A."/>
            <person name="Busse H.J."/>
            <person name="Balcaen A."/>
            <person name="Lebbe L."/>
            <person name="Rodriguez-Diaz M."/>
            <person name="Swings J."/>
            <person name="De Vos P."/>
        </authorList>
    </citation>
    <scope>NUCLEOTIDE SEQUENCE [LARGE SCALE GENOMIC DNA]</scope>
    <source>
        <strain evidence="3 4">LMG 19488</strain>
    </source>
</reference>
<dbReference type="PANTHER" id="PTHR31223:SF70">
    <property type="entry name" value="LOG FAMILY PROTEIN YJL055W"/>
    <property type="match status" value="1"/>
</dbReference>
<evidence type="ECO:0000313" key="4">
    <source>
        <dbReference type="Proteomes" id="UP000204391"/>
    </source>
</evidence>
<comment type="similarity">
    <text evidence="1 2">Belongs to the LOG family.</text>
</comment>
<keyword evidence="2" id="KW-0203">Cytokinin biosynthesis</keyword>
<dbReference type="PANTHER" id="PTHR31223">
    <property type="entry name" value="LOG FAMILY PROTEIN YJL055W"/>
    <property type="match status" value="1"/>
</dbReference>
<keyword evidence="2" id="KW-0378">Hydrolase</keyword>
<evidence type="ECO:0000256" key="1">
    <source>
        <dbReference type="ARBA" id="ARBA00006763"/>
    </source>
</evidence>
<dbReference type="Gene3D" id="3.40.50.450">
    <property type="match status" value="1"/>
</dbReference>